<dbReference type="AlphaFoldDB" id="A0A9P7YA26"/>
<dbReference type="Pfam" id="PF17107">
    <property type="entry name" value="SesA"/>
    <property type="match status" value="1"/>
</dbReference>
<dbReference type="Pfam" id="PF13374">
    <property type="entry name" value="TPR_10"/>
    <property type="match status" value="2"/>
</dbReference>
<name>A0A9P7YA26_9HELO</name>
<reference evidence="3" key="1">
    <citation type="journal article" date="2021" name="IMA Fungus">
        <title>Genomic characterization of three marine fungi, including Emericellopsis atlantica sp. nov. with signatures of a generalist lifestyle and marine biomass degradation.</title>
        <authorList>
            <person name="Hagestad O.C."/>
            <person name="Hou L."/>
            <person name="Andersen J.H."/>
            <person name="Hansen E.H."/>
            <person name="Altermark B."/>
            <person name="Li C."/>
            <person name="Kuhnert E."/>
            <person name="Cox R.J."/>
            <person name="Crous P.W."/>
            <person name="Spatafora J.W."/>
            <person name="Lail K."/>
            <person name="Amirebrahimi M."/>
            <person name="Lipzen A."/>
            <person name="Pangilinan J."/>
            <person name="Andreopoulos W."/>
            <person name="Hayes R.D."/>
            <person name="Ng V."/>
            <person name="Grigoriev I.V."/>
            <person name="Jackson S.A."/>
            <person name="Sutton T.D.S."/>
            <person name="Dobson A.D.W."/>
            <person name="Rama T."/>
        </authorList>
    </citation>
    <scope>NUCLEOTIDE SEQUENCE</scope>
    <source>
        <strain evidence="3">TRa018bII</strain>
    </source>
</reference>
<dbReference type="Gene3D" id="3.40.50.300">
    <property type="entry name" value="P-loop containing nucleotide triphosphate hydrolases"/>
    <property type="match status" value="1"/>
</dbReference>
<evidence type="ECO:0000313" key="3">
    <source>
        <dbReference type="EMBL" id="KAG9229203.1"/>
    </source>
</evidence>
<dbReference type="InterPro" id="IPR019734">
    <property type="entry name" value="TPR_rpt"/>
</dbReference>
<dbReference type="OrthoDB" id="1658288at2759"/>
<keyword evidence="4" id="KW-1185">Reference proteome</keyword>
<dbReference type="InterPro" id="IPR011990">
    <property type="entry name" value="TPR-like_helical_dom_sf"/>
</dbReference>
<dbReference type="PANTHER" id="PTHR46082:SF6">
    <property type="entry name" value="AAA+ ATPASE DOMAIN-CONTAINING PROTEIN-RELATED"/>
    <property type="match status" value="1"/>
</dbReference>
<dbReference type="InterPro" id="IPR053137">
    <property type="entry name" value="NLR-like"/>
</dbReference>
<evidence type="ECO:0000313" key="4">
    <source>
        <dbReference type="Proteomes" id="UP000824998"/>
    </source>
</evidence>
<dbReference type="SMART" id="SM00028">
    <property type="entry name" value="TPR"/>
    <property type="match status" value="3"/>
</dbReference>
<organism evidence="3 4">
    <name type="scientific">Amylocarpus encephaloides</name>
    <dbReference type="NCBI Taxonomy" id="45428"/>
    <lineage>
        <taxon>Eukaryota</taxon>
        <taxon>Fungi</taxon>
        <taxon>Dikarya</taxon>
        <taxon>Ascomycota</taxon>
        <taxon>Pezizomycotina</taxon>
        <taxon>Leotiomycetes</taxon>
        <taxon>Helotiales</taxon>
        <taxon>Helotiales incertae sedis</taxon>
        <taxon>Amylocarpus</taxon>
    </lineage>
</organism>
<evidence type="ECO:0000259" key="2">
    <source>
        <dbReference type="Pfam" id="PF17107"/>
    </source>
</evidence>
<dbReference type="InterPro" id="IPR027417">
    <property type="entry name" value="P-loop_NTPase"/>
</dbReference>
<dbReference type="EMBL" id="MU251801">
    <property type="protein sequence ID" value="KAG9229203.1"/>
    <property type="molecule type" value="Genomic_DNA"/>
</dbReference>
<dbReference type="Pfam" id="PF00931">
    <property type="entry name" value="NB-ARC"/>
    <property type="match status" value="1"/>
</dbReference>
<dbReference type="SUPFAM" id="SSF52540">
    <property type="entry name" value="P-loop containing nucleoside triphosphate hydrolases"/>
    <property type="match status" value="1"/>
</dbReference>
<feature type="domain" description="NB-ARC" evidence="1">
    <location>
        <begin position="185"/>
        <end position="352"/>
    </location>
</feature>
<proteinExistence type="predicted"/>
<dbReference type="PANTHER" id="PTHR46082">
    <property type="entry name" value="ATP/GTP-BINDING PROTEIN-RELATED"/>
    <property type="match status" value="1"/>
</dbReference>
<dbReference type="Gene3D" id="1.25.40.10">
    <property type="entry name" value="Tetratricopeptide repeat domain"/>
    <property type="match status" value="1"/>
</dbReference>
<protein>
    <recommendedName>
        <fullName evidence="5">NACHT-NTPase and P-loop NTPases N-terminal domain-containing protein</fullName>
    </recommendedName>
</protein>
<sequence>MSEALAVIGIVSSIIQLVDFSSKVVKRLDDLAASVGEVPRAFRHIKTELPLITESLRRIKNQARTGGLDKKTIDAVDLVIKDCQGEIMRLESILDRMVPSAEASKWERRRKALLSLTEDKHVEEIAKSLGRYVQVLTLHLVARPPDVDLQPPPTYGASDPTRNTSFTLIPFDRNAKFVEREYIFKQIDKSFETKEGSQPKAALFGLGGIGKSQIALEYCFRKKEKDPGCSIFWVHAATLARFEETYKRLATECGLANQGDTQVDITQLVQDWLESRHAGRWLMVVDNIDDADVFFREKTGNNKTLSQYIPRSPNGLLLFTTRSRDIAVDLLLQDKPIAVPVFTRPEGASLLRSRLPSEHSDEQVLELLVELEFIPLAITQAAAFMSKRRRTIPQYLDLYKKSDMARLRMLSYEFSDHGRQSAELLSLMAYFDRHAIPSTLLYNEEEDLLDFEDAVAVLVAFSLIDSDESGTSFDMHNLVQLATKRWLISEKGGKEDEWGFKALSSLSLKFPEPQHHPSAEYWSLCASFLPHAQLILAHPFKSPEEKTELARATLLLSMARYLHWRGAWIECGAKTEEAFQIRKRILGEKNQDTLRSLGQLAWANKSLGAKNVELGEECLQLRREVLGENHPETIDCLSDLADSFMLLGEYRKSEAMQRQALEASQRVLGPEHPDTLNCLGGLASVLADIEEYGEAETVARKTIRLKTKVLGENTSIFSDLHNLAYILVLQEKFDEAEEAYRHVLALKEKKYGQSNVETLATLSNLVILLGEKEKFYEIGELTERFEGAMDMVQEDSNPTRRQVTNILKSYSFFGGSGNHSSSSSVDSEE</sequence>
<dbReference type="GO" id="GO:0043531">
    <property type="term" value="F:ADP binding"/>
    <property type="evidence" value="ECO:0007669"/>
    <property type="project" value="InterPro"/>
</dbReference>
<feature type="domain" description="NACHT-NTPase and P-loop NTPases N-terminal" evidence="2">
    <location>
        <begin position="11"/>
        <end position="136"/>
    </location>
</feature>
<dbReference type="Pfam" id="PF13424">
    <property type="entry name" value="TPR_12"/>
    <property type="match status" value="1"/>
</dbReference>
<dbReference type="InterPro" id="IPR002182">
    <property type="entry name" value="NB-ARC"/>
</dbReference>
<gene>
    <name evidence="3" type="ORF">BJ875DRAFT_547149</name>
</gene>
<comment type="caution">
    <text evidence="3">The sequence shown here is derived from an EMBL/GenBank/DDBJ whole genome shotgun (WGS) entry which is preliminary data.</text>
</comment>
<evidence type="ECO:0000259" key="1">
    <source>
        <dbReference type="Pfam" id="PF00931"/>
    </source>
</evidence>
<dbReference type="InterPro" id="IPR031352">
    <property type="entry name" value="SesA"/>
</dbReference>
<evidence type="ECO:0008006" key="5">
    <source>
        <dbReference type="Google" id="ProtNLM"/>
    </source>
</evidence>
<dbReference type="Proteomes" id="UP000824998">
    <property type="component" value="Unassembled WGS sequence"/>
</dbReference>
<dbReference type="SUPFAM" id="SSF48452">
    <property type="entry name" value="TPR-like"/>
    <property type="match status" value="1"/>
</dbReference>
<accession>A0A9P7YA26</accession>